<evidence type="ECO:0000256" key="12">
    <source>
        <dbReference type="ARBA" id="ARBA00023128"/>
    </source>
</evidence>
<comment type="subcellular location">
    <subcellularLocation>
        <location evidence="2">Mitochondrion outer membrane</location>
        <topology evidence="2">Multi-pass membrane protein</topology>
    </subcellularLocation>
</comment>
<evidence type="ECO:0000313" key="18">
    <source>
        <dbReference type="RefSeq" id="XP_013090339.2"/>
    </source>
</evidence>
<dbReference type="Pfam" id="PF13920">
    <property type="entry name" value="zf-C3HC4_3"/>
    <property type="match status" value="1"/>
</dbReference>
<dbReference type="PANTHER" id="PTHR12183:SF32">
    <property type="entry name" value="MITOCHONDRIAL E3 UBIQUITIN PROTEIN LIGASE 1"/>
    <property type="match status" value="1"/>
</dbReference>
<evidence type="ECO:0000256" key="10">
    <source>
        <dbReference type="ARBA" id="ARBA00022833"/>
    </source>
</evidence>
<keyword evidence="10" id="KW-0862">Zinc</keyword>
<dbReference type="GO" id="GO:0061630">
    <property type="term" value="F:ubiquitin protein ligase activity"/>
    <property type="evidence" value="ECO:0007669"/>
    <property type="project" value="UniProtKB-EC"/>
</dbReference>
<keyword evidence="5 15" id="KW-0812">Transmembrane</keyword>
<evidence type="ECO:0000256" key="14">
    <source>
        <dbReference type="PROSITE-ProRule" id="PRU00175"/>
    </source>
</evidence>
<dbReference type="EC" id="2.3.2.27" evidence="3"/>
<dbReference type="InterPro" id="IPR022170">
    <property type="entry name" value="MUL1-like"/>
</dbReference>
<dbReference type="AlphaFoldDB" id="A0A9U8EJL9"/>
<evidence type="ECO:0000313" key="17">
    <source>
        <dbReference type="Proteomes" id="UP001165740"/>
    </source>
</evidence>
<name>A0A9U8EJL9_BIOGL</name>
<keyword evidence="8" id="KW-0833">Ubl conjugation pathway</keyword>
<proteinExistence type="predicted"/>
<dbReference type="OMA" id="YILWKQY"/>
<reference evidence="18" key="1">
    <citation type="submission" date="2025-08" db="UniProtKB">
        <authorList>
            <consortium name="RefSeq"/>
        </authorList>
    </citation>
    <scope>IDENTIFICATION</scope>
</reference>
<feature type="transmembrane region" description="Helical" evidence="15">
    <location>
        <begin position="243"/>
        <end position="264"/>
    </location>
</feature>
<evidence type="ECO:0000256" key="1">
    <source>
        <dbReference type="ARBA" id="ARBA00000900"/>
    </source>
</evidence>
<keyword evidence="11 15" id="KW-1133">Transmembrane helix</keyword>
<evidence type="ECO:0000256" key="2">
    <source>
        <dbReference type="ARBA" id="ARBA00004374"/>
    </source>
</evidence>
<dbReference type="PROSITE" id="PS50089">
    <property type="entry name" value="ZF_RING_2"/>
    <property type="match status" value="1"/>
</dbReference>
<keyword evidence="7 14" id="KW-0863">Zinc-finger</keyword>
<evidence type="ECO:0000256" key="13">
    <source>
        <dbReference type="ARBA" id="ARBA00023136"/>
    </source>
</evidence>
<evidence type="ECO:0000256" key="8">
    <source>
        <dbReference type="ARBA" id="ARBA00022786"/>
    </source>
</evidence>
<dbReference type="Proteomes" id="UP001165740">
    <property type="component" value="Chromosome 12"/>
</dbReference>
<organism evidence="17 18">
    <name type="scientific">Biomphalaria glabrata</name>
    <name type="common">Bloodfluke planorb</name>
    <name type="synonym">Freshwater snail</name>
    <dbReference type="NCBI Taxonomy" id="6526"/>
    <lineage>
        <taxon>Eukaryota</taxon>
        <taxon>Metazoa</taxon>
        <taxon>Spiralia</taxon>
        <taxon>Lophotrochozoa</taxon>
        <taxon>Mollusca</taxon>
        <taxon>Gastropoda</taxon>
        <taxon>Heterobranchia</taxon>
        <taxon>Euthyneura</taxon>
        <taxon>Panpulmonata</taxon>
        <taxon>Hygrophila</taxon>
        <taxon>Lymnaeoidea</taxon>
        <taxon>Planorbidae</taxon>
        <taxon>Biomphalaria</taxon>
    </lineage>
</organism>
<sequence>MVVIDVVDKVVSVGGALANILAFVLYKYYRNRSETARLVKQTTIWNPDAELYDHLNQQKDHNLQYAVVEGVVKDLGRVLQGRYSKNDGVILHTEIIEHQSKRVNGFWSDMKKAIKDSTEIVPFAIANVRSKEPKFQVEVLDPLQSPSIYNELETTYDHFEPNKNTFMQNSLDRLFGEVTKGIQETESMLLTGTSVIGVGKVFLERGALKMAAADDPNRTFILTKMRKPELVRTLESQSSTFKMLSVLCFVIGGSMLGYLIWRHVKKILEEKKRRQEFEEIQRVLQSSQSTQGSHNEDSRADETCVVCLSNPRQVITLNCGHIAMCATCAELLPYPKKCPVCRADIERFVAVYRP</sequence>
<keyword evidence="9" id="KW-1000">Mitochondrion outer membrane</keyword>
<feature type="domain" description="RING-type" evidence="16">
    <location>
        <begin position="304"/>
        <end position="342"/>
    </location>
</feature>
<dbReference type="GO" id="GO:0005741">
    <property type="term" value="C:mitochondrial outer membrane"/>
    <property type="evidence" value="ECO:0007669"/>
    <property type="project" value="UniProtKB-SubCell"/>
</dbReference>
<accession>A0A9U8EJL9</accession>
<keyword evidence="17" id="KW-1185">Reference proteome</keyword>
<dbReference type="GeneID" id="106074156"/>
<keyword evidence="6" id="KW-0479">Metal-binding</keyword>
<evidence type="ECO:0000256" key="11">
    <source>
        <dbReference type="ARBA" id="ARBA00022989"/>
    </source>
</evidence>
<keyword evidence="13 15" id="KW-0472">Membrane</keyword>
<dbReference type="GO" id="GO:0016567">
    <property type="term" value="P:protein ubiquitination"/>
    <property type="evidence" value="ECO:0007669"/>
    <property type="project" value="InterPro"/>
</dbReference>
<dbReference type="InterPro" id="IPR001841">
    <property type="entry name" value="Znf_RING"/>
</dbReference>
<keyword evidence="4" id="KW-0808">Transferase</keyword>
<dbReference type="OrthoDB" id="66726at2759"/>
<dbReference type="InterPro" id="IPR013083">
    <property type="entry name" value="Znf_RING/FYVE/PHD"/>
</dbReference>
<evidence type="ECO:0000256" key="4">
    <source>
        <dbReference type="ARBA" id="ARBA00022679"/>
    </source>
</evidence>
<evidence type="ECO:0000256" key="7">
    <source>
        <dbReference type="ARBA" id="ARBA00022771"/>
    </source>
</evidence>
<dbReference type="GO" id="GO:0008270">
    <property type="term" value="F:zinc ion binding"/>
    <property type="evidence" value="ECO:0007669"/>
    <property type="project" value="UniProtKB-KW"/>
</dbReference>
<dbReference type="InterPro" id="IPR051652">
    <property type="entry name" value="MDM2_MDM4_MUL1"/>
</dbReference>
<protein>
    <recommendedName>
        <fullName evidence="3">RING-type E3 ubiquitin transferase</fullName>
        <ecNumber evidence="3">2.3.2.27</ecNumber>
    </recommendedName>
</protein>
<dbReference type="Gene3D" id="3.30.40.10">
    <property type="entry name" value="Zinc/RING finger domain, C3HC4 (zinc finger)"/>
    <property type="match status" value="1"/>
</dbReference>
<dbReference type="SMART" id="SM00184">
    <property type="entry name" value="RING"/>
    <property type="match status" value="1"/>
</dbReference>
<evidence type="ECO:0000256" key="5">
    <source>
        <dbReference type="ARBA" id="ARBA00022692"/>
    </source>
</evidence>
<comment type="catalytic activity">
    <reaction evidence="1">
        <text>S-ubiquitinyl-[E2 ubiquitin-conjugating enzyme]-L-cysteine + [acceptor protein]-L-lysine = [E2 ubiquitin-conjugating enzyme]-L-cysteine + N(6)-ubiquitinyl-[acceptor protein]-L-lysine.</text>
        <dbReference type="EC" id="2.3.2.27"/>
    </reaction>
</comment>
<dbReference type="KEGG" id="bgt:106074156"/>
<keyword evidence="12" id="KW-0496">Mitochondrion</keyword>
<evidence type="ECO:0000256" key="15">
    <source>
        <dbReference type="SAM" id="Phobius"/>
    </source>
</evidence>
<evidence type="ECO:0000256" key="3">
    <source>
        <dbReference type="ARBA" id="ARBA00012483"/>
    </source>
</evidence>
<evidence type="ECO:0000259" key="16">
    <source>
        <dbReference type="PROSITE" id="PS50089"/>
    </source>
</evidence>
<dbReference type="RefSeq" id="XP_013090339.2">
    <property type="nucleotide sequence ID" value="XM_013234885.2"/>
</dbReference>
<evidence type="ECO:0000256" key="6">
    <source>
        <dbReference type="ARBA" id="ARBA00022723"/>
    </source>
</evidence>
<dbReference type="PANTHER" id="PTHR12183">
    <property type="entry name" value="MITOCHONDRIAL UBIQUITIN LIGASE ACTIVATOR OF NFKB 1"/>
    <property type="match status" value="1"/>
</dbReference>
<dbReference type="SUPFAM" id="SSF57850">
    <property type="entry name" value="RING/U-box"/>
    <property type="match status" value="1"/>
</dbReference>
<dbReference type="Pfam" id="PF12483">
    <property type="entry name" value="GIDE"/>
    <property type="match status" value="1"/>
</dbReference>
<gene>
    <name evidence="18" type="primary">LOC106074156</name>
</gene>
<evidence type="ECO:0000256" key="9">
    <source>
        <dbReference type="ARBA" id="ARBA00022787"/>
    </source>
</evidence>